<keyword evidence="3 5" id="KW-1133">Transmembrane helix</keyword>
<evidence type="ECO:0000256" key="5">
    <source>
        <dbReference type="SAM" id="Phobius"/>
    </source>
</evidence>
<name>A0A290XBL2_9GAMM</name>
<dbReference type="InterPro" id="IPR052527">
    <property type="entry name" value="Metal_cation-efflux_comp"/>
</dbReference>
<comment type="subcellular location">
    <subcellularLocation>
        <location evidence="1">Membrane</location>
        <topology evidence="1">Multi-pass membrane protein</topology>
    </subcellularLocation>
</comment>
<evidence type="ECO:0000256" key="4">
    <source>
        <dbReference type="ARBA" id="ARBA00023136"/>
    </source>
</evidence>
<evidence type="ECO:0000256" key="1">
    <source>
        <dbReference type="ARBA" id="ARBA00004141"/>
    </source>
</evidence>
<dbReference type="PANTHER" id="PTHR43847:SF1">
    <property type="entry name" value="BLL3993 PROTEIN"/>
    <property type="match status" value="1"/>
</dbReference>
<dbReference type="AlphaFoldDB" id="A0A290XBL2"/>
<keyword evidence="6" id="KW-0808">Transferase</keyword>
<evidence type="ECO:0000313" key="7">
    <source>
        <dbReference type="Proteomes" id="UP000218968"/>
    </source>
</evidence>
<dbReference type="Proteomes" id="UP000218968">
    <property type="component" value="Chromosome"/>
</dbReference>
<accession>A0A290XBL2</accession>
<dbReference type="GO" id="GO:0016020">
    <property type="term" value="C:membrane"/>
    <property type="evidence" value="ECO:0007669"/>
    <property type="project" value="UniProtKB-SubCell"/>
</dbReference>
<proteinExistence type="predicted"/>
<sequence>MAGMLVLAALGALWCASELWIGLRRRATDRSRDGGTLARLVLVIGGGVGAAVFVALWSPGRLPAAWQPFLLWGGNTLMLLGMLLRWWAIRVLAEHFTVDVAIAPDHRLIRSGPYRVVRHPAYTGLCTTLAGFVCALGSWAAPLVVAVPLWLALRRRIDVEEAALSAAFPVDYPRYARATRRLLPGVW</sequence>
<gene>
    <name evidence="6" type="ORF">CNR27_02965</name>
</gene>
<dbReference type="OrthoDB" id="5293276at2"/>
<dbReference type="Pfam" id="PF04140">
    <property type="entry name" value="ICMT"/>
    <property type="match status" value="1"/>
</dbReference>
<dbReference type="Gene3D" id="1.20.120.1630">
    <property type="match status" value="1"/>
</dbReference>
<keyword evidence="6" id="KW-0489">Methyltransferase</keyword>
<evidence type="ECO:0000256" key="2">
    <source>
        <dbReference type="ARBA" id="ARBA00022692"/>
    </source>
</evidence>
<keyword evidence="2 5" id="KW-0812">Transmembrane</keyword>
<keyword evidence="7" id="KW-1185">Reference proteome</keyword>
<feature type="transmembrane region" description="Helical" evidence="5">
    <location>
        <begin position="69"/>
        <end position="88"/>
    </location>
</feature>
<evidence type="ECO:0000256" key="3">
    <source>
        <dbReference type="ARBA" id="ARBA00022989"/>
    </source>
</evidence>
<keyword evidence="4 5" id="KW-0472">Membrane</keyword>
<dbReference type="GO" id="GO:0004671">
    <property type="term" value="F:protein C-terminal S-isoprenylcysteine carboxyl O-methyltransferase activity"/>
    <property type="evidence" value="ECO:0007669"/>
    <property type="project" value="InterPro"/>
</dbReference>
<dbReference type="KEGG" id="lum:CNR27_02965"/>
<dbReference type="PANTHER" id="PTHR43847">
    <property type="entry name" value="BLL3993 PROTEIN"/>
    <property type="match status" value="1"/>
</dbReference>
<protein>
    <submittedName>
        <fullName evidence="6">Protein-S-isoprenylcysteine methyltransferase</fullName>
    </submittedName>
</protein>
<dbReference type="RefSeq" id="WP_096296870.1">
    <property type="nucleotide sequence ID" value="NZ_CP023406.1"/>
</dbReference>
<reference evidence="7" key="1">
    <citation type="submission" date="2017-09" db="EMBL/GenBank/DDBJ databases">
        <title>Luteimonas liuhanmingii sp.nov., isolated from the intestinal contents of Tibetan Plateau Pika in Yushu, Qinghai Province, China.</title>
        <authorList>
            <person name="Gui Z."/>
        </authorList>
    </citation>
    <scope>NUCLEOTIDE SEQUENCE [LARGE SCALE GENOMIC DNA]</scope>
    <source>
        <strain evidence="7">100111</strain>
    </source>
</reference>
<dbReference type="InterPro" id="IPR007269">
    <property type="entry name" value="ICMT_MeTrfase"/>
</dbReference>
<feature type="transmembrane region" description="Helical" evidence="5">
    <location>
        <begin position="129"/>
        <end position="153"/>
    </location>
</feature>
<dbReference type="GO" id="GO:0032259">
    <property type="term" value="P:methylation"/>
    <property type="evidence" value="ECO:0007669"/>
    <property type="project" value="UniProtKB-KW"/>
</dbReference>
<feature type="transmembrane region" description="Helical" evidence="5">
    <location>
        <begin position="36"/>
        <end position="57"/>
    </location>
</feature>
<evidence type="ECO:0000313" key="6">
    <source>
        <dbReference type="EMBL" id="ATD66542.1"/>
    </source>
</evidence>
<organism evidence="6 7">
    <name type="scientific">Luteimonas chenhongjianii</name>
    <dbReference type="NCBI Taxonomy" id="2006110"/>
    <lineage>
        <taxon>Bacteria</taxon>
        <taxon>Pseudomonadati</taxon>
        <taxon>Pseudomonadota</taxon>
        <taxon>Gammaproteobacteria</taxon>
        <taxon>Lysobacterales</taxon>
        <taxon>Lysobacteraceae</taxon>
        <taxon>Luteimonas</taxon>
    </lineage>
</organism>
<dbReference type="EMBL" id="CP023406">
    <property type="protein sequence ID" value="ATD66542.1"/>
    <property type="molecule type" value="Genomic_DNA"/>
</dbReference>